<dbReference type="NCBIfam" id="TIGR01535">
    <property type="entry name" value="glucan_glucosid"/>
    <property type="match status" value="1"/>
</dbReference>
<evidence type="ECO:0000256" key="4">
    <source>
        <dbReference type="SAM" id="MobiDB-lite"/>
    </source>
</evidence>
<keyword evidence="2 7" id="KW-0378">Hydrolase</keyword>
<dbReference type="InterPro" id="IPR046966">
    <property type="entry name" value="Glucoamylase_active_site"/>
</dbReference>
<dbReference type="GO" id="GO:0016757">
    <property type="term" value="F:glycosyltransferase activity"/>
    <property type="evidence" value="ECO:0007669"/>
    <property type="project" value="UniProtKB-ARBA"/>
</dbReference>
<dbReference type="PANTHER" id="PTHR31616">
    <property type="entry name" value="TREHALASE"/>
    <property type="match status" value="1"/>
</dbReference>
<dbReference type="InterPro" id="IPR015220">
    <property type="entry name" value="Glucodextranase_N"/>
</dbReference>
<name>A0A9E6ZVD0_9HYPH</name>
<dbReference type="InterPro" id="IPR011613">
    <property type="entry name" value="GH15-like"/>
</dbReference>
<dbReference type="PROSITE" id="PS00820">
    <property type="entry name" value="GLUCOAMYLASE"/>
    <property type="match status" value="1"/>
</dbReference>
<dbReference type="EC" id="3.2.1.3" evidence="7"/>
<feature type="region of interest" description="Disordered" evidence="4">
    <location>
        <begin position="815"/>
        <end position="835"/>
    </location>
</feature>
<dbReference type="InterPro" id="IPR014718">
    <property type="entry name" value="GH-type_carb-bd"/>
</dbReference>
<gene>
    <name evidence="7" type="ORF">K9D25_06710</name>
</gene>
<dbReference type="Proteomes" id="UP000831684">
    <property type="component" value="Chromosome"/>
</dbReference>
<dbReference type="KEGG" id="apol:K9D25_06710"/>
<evidence type="ECO:0000259" key="5">
    <source>
        <dbReference type="Pfam" id="PF00723"/>
    </source>
</evidence>
<keyword evidence="3 7" id="KW-0326">Glycosidase</keyword>
<protein>
    <submittedName>
        <fullName evidence="7">Glucan 1,4-alpha-glucosidase</fullName>
        <ecNumber evidence="7">3.2.1.3</ecNumber>
    </submittedName>
</protein>
<feature type="domain" description="Glucodextranase N-terminal" evidence="6">
    <location>
        <begin position="10"/>
        <end position="274"/>
    </location>
</feature>
<dbReference type="Pfam" id="PF00723">
    <property type="entry name" value="Glyco_hydro_15"/>
    <property type="match status" value="1"/>
</dbReference>
<feature type="region of interest" description="Disordered" evidence="4">
    <location>
        <begin position="1"/>
        <end position="23"/>
    </location>
</feature>
<evidence type="ECO:0000313" key="7">
    <source>
        <dbReference type="EMBL" id="UOK72386.1"/>
    </source>
</evidence>
<dbReference type="InterPro" id="IPR011013">
    <property type="entry name" value="Gal_mutarotase_sf_dom"/>
</dbReference>
<dbReference type="CDD" id="cd07430">
    <property type="entry name" value="GH15_N"/>
    <property type="match status" value="1"/>
</dbReference>
<comment type="similarity">
    <text evidence="1">Belongs to the glycosyl hydrolase 15 family.</text>
</comment>
<dbReference type="GO" id="GO:0005975">
    <property type="term" value="P:carbohydrate metabolic process"/>
    <property type="evidence" value="ECO:0007669"/>
    <property type="project" value="InterPro"/>
</dbReference>
<dbReference type="InterPro" id="IPR012341">
    <property type="entry name" value="6hp_glycosidase-like_sf"/>
</dbReference>
<evidence type="ECO:0000313" key="8">
    <source>
        <dbReference type="Proteomes" id="UP000831684"/>
    </source>
</evidence>
<proteinExistence type="inferred from homology"/>
<dbReference type="RefSeq" id="WP_244450085.1">
    <property type="nucleotide sequence ID" value="NZ_CP083239.1"/>
</dbReference>
<feature type="compositionally biased region" description="Basic and acidic residues" evidence="4">
    <location>
        <begin position="817"/>
        <end position="835"/>
    </location>
</feature>
<dbReference type="SUPFAM" id="SSF48208">
    <property type="entry name" value="Six-hairpin glycosidases"/>
    <property type="match status" value="1"/>
</dbReference>
<dbReference type="AlphaFoldDB" id="A0A9E6ZVD0"/>
<dbReference type="InterPro" id="IPR006425">
    <property type="entry name" value="Glucoamylase_bac"/>
</dbReference>
<evidence type="ECO:0000256" key="3">
    <source>
        <dbReference type="ARBA" id="ARBA00023295"/>
    </source>
</evidence>
<accession>A0A9E6ZVD0</accession>
<sequence>MSDDGELIPPGGPGGPARWTSSAKVGVGTARTAASRLWFTLSHGILNEIYYPRVDTACTRDFGFLVTGPDGYFAEEKRDADHEVGVLEHGVPAYHLLNTARDGRWRIQKQILTDPRREVLIQKVTFEALIGDISEYRLFALLAPHLINAGADNTGWVGDYKGTSMLFASGRRGQSLALACSVPWKARSVGYVGTSDGWQQLSRHGELEERYRRAESGNVALSAEIDLAACNGEMLVALGFGARPEEAGFRAVCSLQEGFEELRRTYVQGWRNWQSTLMPLDHPQGRSNINAYRASTIVLATHQPYSMPGAIIASLSIPWGFNKGDEDLGGYHLVWPRDLVENAGGLLAAGAYDEAKSVLGYLRAIQEADGHWSQNVWLDGVPYWGGVQMDECAFPILLADMIRRSGHFAHGELDSYMDMITRAARFIVLNGPVTGQDRWEEDAGYSPFTLAAEISALLAAADMMDIAGRKADARYLREKADAWNDSIEHWTFATGTDLADRLGVEGYYVRIAPPETADAASPLDGFVPVKNRPPADTDRPAAQLISPDALALVRFGLRAADDPRILDTIKAIDAILKVELPQGPVWYRYNGDGYGEHEDGSPFDGTGIGRAWPLLTGERAHYEIAAGNLVRAGQLLVTLEDCAGPGGLLPEQVWDQDDIPERELYKGRPSGSAMPLVWAHAEHIKLMRSLHDGKVFDTPPQTVQRYLVDKVTSPRRLWHFNQKLRSLPAGLVLRIELPAPAVIHWSLDGWTTSQDTPTQPTSFGLHIVDLPTTLRHHGRHLRFTFFWPEADKWEGEDYSVVVDGDGTLFHAAADEPEVSRRVAEPARSDVEGGQA</sequence>
<feature type="domain" description="GH15-like" evidence="5">
    <location>
        <begin position="379"/>
        <end position="686"/>
    </location>
</feature>
<dbReference type="Gene3D" id="1.50.10.10">
    <property type="match status" value="1"/>
</dbReference>
<evidence type="ECO:0000256" key="1">
    <source>
        <dbReference type="ARBA" id="ARBA00006188"/>
    </source>
</evidence>
<dbReference type="EMBL" id="CP083239">
    <property type="protein sequence ID" value="UOK72386.1"/>
    <property type="molecule type" value="Genomic_DNA"/>
</dbReference>
<evidence type="ECO:0000259" key="6">
    <source>
        <dbReference type="Pfam" id="PF09137"/>
    </source>
</evidence>
<dbReference type="GO" id="GO:0004339">
    <property type="term" value="F:glucan 1,4-alpha-glucosidase activity"/>
    <property type="evidence" value="ECO:0007669"/>
    <property type="project" value="UniProtKB-EC"/>
</dbReference>
<dbReference type="PANTHER" id="PTHR31616:SF0">
    <property type="entry name" value="GLUCAN 1,4-ALPHA-GLUCOSIDASE"/>
    <property type="match status" value="1"/>
</dbReference>
<dbReference type="SUPFAM" id="SSF74650">
    <property type="entry name" value="Galactose mutarotase-like"/>
    <property type="match status" value="1"/>
</dbReference>
<reference evidence="7" key="1">
    <citation type="submission" date="2021-09" db="EMBL/GenBank/DDBJ databases">
        <title>Network and meta-omics reveal the key degrader and cooperation patterns in an efficient 1,4-dioxane-degrading microbial community.</title>
        <authorList>
            <person name="Dai C."/>
        </authorList>
    </citation>
    <scope>NUCLEOTIDE SEQUENCE</scope>
    <source>
        <strain evidence="7">ZM13</strain>
    </source>
</reference>
<dbReference type="Pfam" id="PF09137">
    <property type="entry name" value="Glucodextran_N"/>
    <property type="match status" value="1"/>
</dbReference>
<dbReference type="InterPro" id="IPR008928">
    <property type="entry name" value="6-hairpin_glycosidase_sf"/>
</dbReference>
<evidence type="ECO:0000256" key="2">
    <source>
        <dbReference type="ARBA" id="ARBA00022801"/>
    </source>
</evidence>
<organism evidence="7 8">
    <name type="scientific">Ancylobacter polymorphus</name>
    <dbReference type="NCBI Taxonomy" id="223390"/>
    <lineage>
        <taxon>Bacteria</taxon>
        <taxon>Pseudomonadati</taxon>
        <taxon>Pseudomonadota</taxon>
        <taxon>Alphaproteobacteria</taxon>
        <taxon>Hyphomicrobiales</taxon>
        <taxon>Xanthobacteraceae</taxon>
        <taxon>Ancylobacter</taxon>
    </lineage>
</organism>
<dbReference type="GO" id="GO:0030246">
    <property type="term" value="F:carbohydrate binding"/>
    <property type="evidence" value="ECO:0007669"/>
    <property type="project" value="InterPro"/>
</dbReference>
<dbReference type="Gene3D" id="2.70.98.10">
    <property type="match status" value="1"/>
</dbReference>